<dbReference type="GO" id="GO:0005886">
    <property type="term" value="C:plasma membrane"/>
    <property type="evidence" value="ECO:0007669"/>
    <property type="project" value="UniProtKB-SubCell"/>
</dbReference>
<keyword evidence="6" id="KW-0677">Repeat</keyword>
<dbReference type="InterPro" id="IPR050107">
    <property type="entry name" value="ABC_carbohydrate_import_ATPase"/>
</dbReference>
<dbReference type="InterPro" id="IPR003593">
    <property type="entry name" value="AAA+_ATPase"/>
</dbReference>
<dbReference type="PANTHER" id="PTHR43790">
    <property type="entry name" value="CARBOHYDRATE TRANSPORT ATP-BINDING PROTEIN MG119-RELATED"/>
    <property type="match status" value="1"/>
</dbReference>
<keyword evidence="7" id="KW-0547">Nucleotide-binding</keyword>
<dbReference type="GO" id="GO:0016887">
    <property type="term" value="F:ATP hydrolysis activity"/>
    <property type="evidence" value="ECO:0007669"/>
    <property type="project" value="InterPro"/>
</dbReference>
<gene>
    <name evidence="12" type="ORF">BB934_21980</name>
</gene>
<dbReference type="GO" id="GO:0005524">
    <property type="term" value="F:ATP binding"/>
    <property type="evidence" value="ECO:0007669"/>
    <property type="project" value="UniProtKB-KW"/>
</dbReference>
<keyword evidence="3" id="KW-0813">Transport</keyword>
<dbReference type="AlphaFoldDB" id="A0A1B2EKV1"/>
<evidence type="ECO:0000256" key="4">
    <source>
        <dbReference type="ARBA" id="ARBA00022475"/>
    </source>
</evidence>
<evidence type="ECO:0000256" key="10">
    <source>
        <dbReference type="ARBA" id="ARBA00023136"/>
    </source>
</evidence>
<dbReference type="CDD" id="cd03215">
    <property type="entry name" value="ABC_Carb_Monos_II"/>
    <property type="match status" value="1"/>
</dbReference>
<dbReference type="Pfam" id="PF00005">
    <property type="entry name" value="ABC_tran"/>
    <property type="match status" value="2"/>
</dbReference>
<dbReference type="PANTHER" id="PTHR43790:SF9">
    <property type="entry name" value="GALACTOFURANOSE TRANSPORTER ATP-BINDING PROTEIN YTFR"/>
    <property type="match status" value="1"/>
</dbReference>
<evidence type="ECO:0000256" key="8">
    <source>
        <dbReference type="ARBA" id="ARBA00022840"/>
    </source>
</evidence>
<evidence type="ECO:0000313" key="12">
    <source>
        <dbReference type="EMBL" id="ANY80567.1"/>
    </source>
</evidence>
<dbReference type="SUPFAM" id="SSF52540">
    <property type="entry name" value="P-loop containing nucleoside triphosphate hydrolases"/>
    <property type="match status" value="2"/>
</dbReference>
<dbReference type="InterPro" id="IPR027417">
    <property type="entry name" value="P-loop_NTPase"/>
</dbReference>
<feature type="domain" description="ABC transporter" evidence="11">
    <location>
        <begin position="1"/>
        <end position="238"/>
    </location>
</feature>
<dbReference type="Gene3D" id="3.40.50.300">
    <property type="entry name" value="P-loop containing nucleotide triphosphate hydrolases"/>
    <property type="match status" value="2"/>
</dbReference>
<dbReference type="CDD" id="cd03216">
    <property type="entry name" value="ABC_Carb_Monos_I"/>
    <property type="match status" value="1"/>
</dbReference>
<sequence length="540" mass="58247">MVMQGVSKTFGKIDVLRNVDFDLRAGEIHALMGENGAGKSTLMKIAGGIYHDYRGEMAVFGEPVRFASPRDASRVGIAVIHQELNLVPAMTVAENIFLGYEKVRGIPFLVDRKAQARAAARILNTLNFQASPHAPVSSLRIGEQQLVEVAKALAQNARILVMDEPTSALSVAEAERLHAIIRRLSSEGASIVYISHRMEEVFNLAQTITVLRDGAVAGSLPAAGVSRRDLIRLMVGRDVQEFLSLRSKEVAREPDLDLKPPVLSVRNLWLTHPKPTVSRPRLVDGVSFDVADGEVLGLAGLMGAGRSEVLETIFGAQTMASGGQIRINGQLVTIGSPTEAKQAGLALVTEDRKRDGLVLDAGVDFNLALPVLKQLSAAMFVSRKAENDLAVRQIRSLGIRVRSPRQAARTLSGGNQQKVVLAKWLETSPRVLLLDEPTRGIDVGAKAEIYRLIQDLKERGLAVVLASSELPELMALSDRILVLREGQPTALLKKIEFSPDLIMDYASPGGAVQMVFQGVAGNAPEAESADRITAGRRAGV</sequence>
<dbReference type="InterPro" id="IPR003439">
    <property type="entry name" value="ABC_transporter-like_ATP-bd"/>
</dbReference>
<evidence type="ECO:0000259" key="11">
    <source>
        <dbReference type="PROSITE" id="PS50893"/>
    </source>
</evidence>
<dbReference type="EMBL" id="CP016616">
    <property type="protein sequence ID" value="ANY80567.1"/>
    <property type="molecule type" value="Genomic_DNA"/>
</dbReference>
<dbReference type="SMART" id="SM00382">
    <property type="entry name" value="AAA"/>
    <property type="match status" value="2"/>
</dbReference>
<dbReference type="PROSITE" id="PS50893">
    <property type="entry name" value="ABC_TRANSPORTER_2"/>
    <property type="match status" value="2"/>
</dbReference>
<keyword evidence="9" id="KW-1278">Translocase</keyword>
<keyword evidence="10" id="KW-0472">Membrane</keyword>
<evidence type="ECO:0000256" key="9">
    <source>
        <dbReference type="ARBA" id="ARBA00022967"/>
    </source>
</evidence>
<evidence type="ECO:0000256" key="5">
    <source>
        <dbReference type="ARBA" id="ARBA00022597"/>
    </source>
</evidence>
<name>A0A1B2EKV1_9HYPH</name>
<comment type="subcellular location">
    <subcellularLocation>
        <location evidence="1">Cell membrane</location>
        <topology evidence="1">Peripheral membrane protein</topology>
    </subcellularLocation>
</comment>
<organism evidence="12">
    <name type="scientific">Microvirga ossetica</name>
    <dbReference type="NCBI Taxonomy" id="1882682"/>
    <lineage>
        <taxon>Bacteria</taxon>
        <taxon>Pseudomonadati</taxon>
        <taxon>Pseudomonadota</taxon>
        <taxon>Alphaproteobacteria</taxon>
        <taxon>Hyphomicrobiales</taxon>
        <taxon>Methylobacteriaceae</taxon>
        <taxon>Microvirga</taxon>
    </lineage>
</organism>
<dbReference type="PROSITE" id="PS00211">
    <property type="entry name" value="ABC_TRANSPORTER_1"/>
    <property type="match status" value="1"/>
</dbReference>
<dbReference type="InterPro" id="IPR017871">
    <property type="entry name" value="ABC_transporter-like_CS"/>
</dbReference>
<protein>
    <recommendedName>
        <fullName evidence="11">ABC transporter domain-containing protein</fullName>
    </recommendedName>
</protein>
<evidence type="ECO:0000256" key="1">
    <source>
        <dbReference type="ARBA" id="ARBA00004202"/>
    </source>
</evidence>
<accession>A0A1B2EKV1</accession>
<dbReference type="FunFam" id="3.40.50.300:FF:000127">
    <property type="entry name" value="Ribose import ATP-binding protein RbsA"/>
    <property type="match status" value="1"/>
</dbReference>
<keyword evidence="4" id="KW-1003">Cell membrane</keyword>
<evidence type="ECO:0000256" key="7">
    <source>
        <dbReference type="ARBA" id="ARBA00022741"/>
    </source>
</evidence>
<comment type="similarity">
    <text evidence="2">Belongs to the ABC transporter superfamily.</text>
</comment>
<dbReference type="KEGG" id="moc:BB934_21980"/>
<evidence type="ECO:0000256" key="6">
    <source>
        <dbReference type="ARBA" id="ARBA00022737"/>
    </source>
</evidence>
<reference evidence="12" key="1">
    <citation type="submission" date="2016-07" db="EMBL/GenBank/DDBJ databases">
        <title>Microvirga ossetica sp. nov. a new species of rhizobia isolated from root nodules of the legume species Vicia alpestris Steven originated from North Ossetia region in the Caucasus.</title>
        <authorList>
            <person name="Safronova V.I."/>
            <person name="Kuznetsova I.G."/>
            <person name="Sazanova A.L."/>
            <person name="Belimov A."/>
            <person name="Andronov E."/>
            <person name="Osledkin Y.S."/>
            <person name="Onishchuk O.P."/>
            <person name="Kurchak O.N."/>
            <person name="Shaposhnikov A.I."/>
            <person name="Willems A."/>
            <person name="Tikhonovich I.A."/>
        </authorList>
    </citation>
    <scope>NUCLEOTIDE SEQUENCE [LARGE SCALE GENOMIC DNA]</scope>
    <source>
        <strain evidence="12">V5/3M</strain>
    </source>
</reference>
<evidence type="ECO:0000256" key="2">
    <source>
        <dbReference type="ARBA" id="ARBA00005417"/>
    </source>
</evidence>
<keyword evidence="8" id="KW-0067">ATP-binding</keyword>
<feature type="domain" description="ABC transporter" evidence="11">
    <location>
        <begin position="263"/>
        <end position="510"/>
    </location>
</feature>
<evidence type="ECO:0000256" key="3">
    <source>
        <dbReference type="ARBA" id="ARBA00022448"/>
    </source>
</evidence>
<proteinExistence type="inferred from homology"/>
<keyword evidence="5" id="KW-0762">Sugar transport</keyword>